<keyword evidence="1" id="KW-0732">Signal</keyword>
<evidence type="ECO:0000256" key="1">
    <source>
        <dbReference type="SAM" id="SignalP"/>
    </source>
</evidence>
<dbReference type="InterPro" id="IPR021638">
    <property type="entry name" value="DUF3244"/>
</dbReference>
<organism evidence="2 3">
    <name type="scientific">Flammeovirga aprica JL-4</name>
    <dbReference type="NCBI Taxonomy" id="694437"/>
    <lineage>
        <taxon>Bacteria</taxon>
        <taxon>Pseudomonadati</taxon>
        <taxon>Bacteroidota</taxon>
        <taxon>Cytophagia</taxon>
        <taxon>Cytophagales</taxon>
        <taxon>Flammeovirgaceae</taxon>
        <taxon>Flammeovirga</taxon>
    </lineage>
</organism>
<keyword evidence="3" id="KW-1185">Reference proteome</keyword>
<reference evidence="2 3" key="1">
    <citation type="submission" date="2020-04" db="EMBL/GenBank/DDBJ databases">
        <title>Flammeovirga sp. SR4, a novel species isolated from seawater.</title>
        <authorList>
            <person name="Wang X."/>
        </authorList>
    </citation>
    <scope>NUCLEOTIDE SEQUENCE [LARGE SCALE GENOMIC DNA]</scope>
    <source>
        <strain evidence="2 3">ATCC 23126</strain>
    </source>
</reference>
<accession>A0A7X9P2C6</accession>
<name>A0A7X9P2C6_9BACT</name>
<sequence length="202" mass="22874">MNKLTKLACTLVLSIFAFSAVANDLSYSITAKKSVVSIHFSNLLGTDKAVKVQVVDDEGNEFLEQDFTINSSKTENVDLEVLEKGVYTFKMTFEDKVVRREFRLSKSKRVSLRDYSMQSINRGIVVRMQGNIMKVETTSQLKEDVNLLFKSYTGGEELLYKVSFFSGENAITNIDLRPLGVSQFILNVVENNVTYTDEITMF</sequence>
<dbReference type="Proteomes" id="UP000576082">
    <property type="component" value="Unassembled WGS sequence"/>
</dbReference>
<evidence type="ECO:0000313" key="2">
    <source>
        <dbReference type="EMBL" id="NME68261.1"/>
    </source>
</evidence>
<evidence type="ECO:0000313" key="3">
    <source>
        <dbReference type="Proteomes" id="UP000576082"/>
    </source>
</evidence>
<feature type="signal peptide" evidence="1">
    <location>
        <begin position="1"/>
        <end position="22"/>
    </location>
</feature>
<proteinExistence type="predicted"/>
<dbReference type="Pfam" id="PF11589">
    <property type="entry name" value="DUF3244"/>
    <property type="match status" value="1"/>
</dbReference>
<dbReference type="RefSeq" id="WP_169656570.1">
    <property type="nucleotide sequence ID" value="NZ_JABANE010000021.1"/>
</dbReference>
<gene>
    <name evidence="2" type="ORF">HHU12_09845</name>
</gene>
<feature type="chain" id="PRO_5031570229" evidence="1">
    <location>
        <begin position="23"/>
        <end position="202"/>
    </location>
</feature>
<dbReference type="EMBL" id="JABANE010000021">
    <property type="protein sequence ID" value="NME68261.1"/>
    <property type="molecule type" value="Genomic_DNA"/>
</dbReference>
<protein>
    <submittedName>
        <fullName evidence="2">DUF3244 domain-containing protein</fullName>
    </submittedName>
</protein>
<dbReference type="AlphaFoldDB" id="A0A7X9P2C6"/>
<comment type="caution">
    <text evidence="2">The sequence shown here is derived from an EMBL/GenBank/DDBJ whole genome shotgun (WGS) entry which is preliminary data.</text>
</comment>